<sequence length="242" mass="27016">MKKFITAALLLSCSASFAQNGTTTTQRTIKGSDLIKMMPKVTDPKVYDMAGNVIDSVKAKQMLKTFDYNLGMAQPVGQTEFKHVLIKANHALDARIDKETRVRCRPKSPKLWEGTVLDLKPFAKHTDLNKLQGKALVLLFRARQYPLMYPKINDVIANYISNNKFEVFAINNLSYEDAMAAQKADPVLNAHNIIDAQDITDFYETNNEAVIVVTNAQHQITYAVTGEVAVTPWVLNGLLKAL</sequence>
<evidence type="ECO:0000313" key="2">
    <source>
        <dbReference type="EMBL" id="TSJ38870.1"/>
    </source>
</evidence>
<dbReference type="AlphaFoldDB" id="A0A556MG69"/>
<reference evidence="2 3" key="1">
    <citation type="submission" date="2019-07" db="EMBL/GenBank/DDBJ databases">
        <authorList>
            <person name="Huq M.A."/>
        </authorList>
    </citation>
    <scope>NUCLEOTIDE SEQUENCE [LARGE SCALE GENOMIC DNA]</scope>
    <source>
        <strain evidence="2 3">MAH-19</strain>
    </source>
</reference>
<gene>
    <name evidence="2" type="ORF">FO440_20425</name>
</gene>
<comment type="caution">
    <text evidence="2">The sequence shown here is derived from an EMBL/GenBank/DDBJ whole genome shotgun (WGS) entry which is preliminary data.</text>
</comment>
<dbReference type="EMBL" id="VLPK01000004">
    <property type="protein sequence ID" value="TSJ38870.1"/>
    <property type="molecule type" value="Genomic_DNA"/>
</dbReference>
<accession>A0A556MG69</accession>
<evidence type="ECO:0008006" key="4">
    <source>
        <dbReference type="Google" id="ProtNLM"/>
    </source>
</evidence>
<evidence type="ECO:0000256" key="1">
    <source>
        <dbReference type="SAM" id="SignalP"/>
    </source>
</evidence>
<dbReference type="OrthoDB" id="9815205at2"/>
<organism evidence="2 3">
    <name type="scientific">Mucilaginibacter corticis</name>
    <dbReference type="NCBI Taxonomy" id="2597670"/>
    <lineage>
        <taxon>Bacteria</taxon>
        <taxon>Pseudomonadati</taxon>
        <taxon>Bacteroidota</taxon>
        <taxon>Sphingobacteriia</taxon>
        <taxon>Sphingobacteriales</taxon>
        <taxon>Sphingobacteriaceae</taxon>
        <taxon>Mucilaginibacter</taxon>
    </lineage>
</organism>
<name>A0A556MG69_9SPHI</name>
<keyword evidence="3" id="KW-1185">Reference proteome</keyword>
<protein>
    <recommendedName>
        <fullName evidence="4">Redoxin domain-containing protein</fullName>
    </recommendedName>
</protein>
<dbReference type="RefSeq" id="WP_144250151.1">
    <property type="nucleotide sequence ID" value="NZ_VLPK01000004.1"/>
</dbReference>
<proteinExistence type="predicted"/>
<evidence type="ECO:0000313" key="3">
    <source>
        <dbReference type="Proteomes" id="UP000318733"/>
    </source>
</evidence>
<dbReference type="Proteomes" id="UP000318733">
    <property type="component" value="Unassembled WGS sequence"/>
</dbReference>
<feature type="chain" id="PRO_5022198420" description="Redoxin domain-containing protein" evidence="1">
    <location>
        <begin position="19"/>
        <end position="242"/>
    </location>
</feature>
<feature type="signal peptide" evidence="1">
    <location>
        <begin position="1"/>
        <end position="18"/>
    </location>
</feature>
<keyword evidence="1" id="KW-0732">Signal</keyword>